<dbReference type="PANTHER" id="PTHR31672">
    <property type="entry name" value="BNACNNG10540D PROTEIN"/>
    <property type="match status" value="1"/>
</dbReference>
<dbReference type="NCBIfam" id="TIGR01640">
    <property type="entry name" value="F_box_assoc_1"/>
    <property type="match status" value="1"/>
</dbReference>
<dbReference type="AlphaFoldDB" id="A0AAW1H283"/>
<dbReference type="PANTHER" id="PTHR31672:SF13">
    <property type="entry name" value="F-BOX PROTEIN CPR30-LIKE"/>
    <property type="match status" value="1"/>
</dbReference>
<dbReference type="Pfam" id="PF00646">
    <property type="entry name" value="F-box"/>
    <property type="match status" value="1"/>
</dbReference>
<dbReference type="SUPFAM" id="SSF81383">
    <property type="entry name" value="F-box domain"/>
    <property type="match status" value="1"/>
</dbReference>
<evidence type="ECO:0000313" key="3">
    <source>
        <dbReference type="Proteomes" id="UP001443914"/>
    </source>
</evidence>
<keyword evidence="3" id="KW-1185">Reference proteome</keyword>
<accession>A0AAW1H283</accession>
<feature type="domain" description="F-box" evidence="1">
    <location>
        <begin position="1"/>
        <end position="30"/>
    </location>
</feature>
<dbReference type="InterPro" id="IPR036047">
    <property type="entry name" value="F-box-like_dom_sf"/>
</dbReference>
<dbReference type="InterPro" id="IPR017451">
    <property type="entry name" value="F-box-assoc_interact_dom"/>
</dbReference>
<proteinExistence type="predicted"/>
<sequence length="385" mass="44963">MELPEELLIEIMVQLPVKTLLRFKCVCKHWLSFGSDIRSVLSPTFCHSKPSVYPITKTHVVSVLDRHTLDKLEDLEWPPFLAEVDVDDAENSHRRINIIGPVNGIYCIHRSLVDKWVGTHVPWNPSTREYKHIHPQQEPSSLHIGFGFDHTTNDYKVVVICQWADEDMGVYPVWHLRIYNNATNSWRTVYYLHCDSPPYPLMKCDPHISQCLLNGVFHWACSVDYSDDDQHRVLTFDMTTNILQLMKAPPPLEIYYGMYWSMWVVKETIVDAVSYIEGEAVYDIYSRWNELQVWIMMEYGVEDSWAFLFKFHDDVIEWIPVGLPFEDRIFFDDENGQLISTDLDDDHHVEEHGVYGMRYSTHRHGDHGTLGILNYVETLTTLGPT</sequence>
<evidence type="ECO:0000313" key="2">
    <source>
        <dbReference type="EMBL" id="KAK9671302.1"/>
    </source>
</evidence>
<dbReference type="PROSITE" id="PS50181">
    <property type="entry name" value="FBOX"/>
    <property type="match status" value="1"/>
</dbReference>
<dbReference type="Proteomes" id="UP001443914">
    <property type="component" value="Unassembled WGS sequence"/>
</dbReference>
<dbReference type="InterPro" id="IPR001810">
    <property type="entry name" value="F-box_dom"/>
</dbReference>
<protein>
    <recommendedName>
        <fullName evidence="1">F-box domain-containing protein</fullName>
    </recommendedName>
</protein>
<evidence type="ECO:0000259" key="1">
    <source>
        <dbReference type="PROSITE" id="PS50181"/>
    </source>
</evidence>
<dbReference type="SMART" id="SM00256">
    <property type="entry name" value="FBOX"/>
    <property type="match status" value="1"/>
</dbReference>
<dbReference type="CDD" id="cd22157">
    <property type="entry name" value="F-box_AtFBW1-like"/>
    <property type="match status" value="1"/>
</dbReference>
<dbReference type="Pfam" id="PF07734">
    <property type="entry name" value="FBA_1"/>
    <property type="match status" value="1"/>
</dbReference>
<organism evidence="2 3">
    <name type="scientific">Saponaria officinalis</name>
    <name type="common">Common soapwort</name>
    <name type="synonym">Lychnis saponaria</name>
    <dbReference type="NCBI Taxonomy" id="3572"/>
    <lineage>
        <taxon>Eukaryota</taxon>
        <taxon>Viridiplantae</taxon>
        <taxon>Streptophyta</taxon>
        <taxon>Embryophyta</taxon>
        <taxon>Tracheophyta</taxon>
        <taxon>Spermatophyta</taxon>
        <taxon>Magnoliopsida</taxon>
        <taxon>eudicotyledons</taxon>
        <taxon>Gunneridae</taxon>
        <taxon>Pentapetalae</taxon>
        <taxon>Caryophyllales</taxon>
        <taxon>Caryophyllaceae</taxon>
        <taxon>Caryophylleae</taxon>
        <taxon>Saponaria</taxon>
    </lineage>
</organism>
<reference evidence="2" key="1">
    <citation type="submission" date="2024-03" db="EMBL/GenBank/DDBJ databases">
        <title>WGS assembly of Saponaria officinalis var. Norfolk2.</title>
        <authorList>
            <person name="Jenkins J."/>
            <person name="Shu S."/>
            <person name="Grimwood J."/>
            <person name="Barry K."/>
            <person name="Goodstein D."/>
            <person name="Schmutz J."/>
            <person name="Leebens-Mack J."/>
            <person name="Osbourn A."/>
        </authorList>
    </citation>
    <scope>NUCLEOTIDE SEQUENCE [LARGE SCALE GENOMIC DNA]</scope>
    <source>
        <strain evidence="2">JIC</strain>
    </source>
</reference>
<comment type="caution">
    <text evidence="2">The sequence shown here is derived from an EMBL/GenBank/DDBJ whole genome shotgun (WGS) entry which is preliminary data.</text>
</comment>
<name>A0AAW1H283_SAPOF</name>
<dbReference type="InterPro" id="IPR050796">
    <property type="entry name" value="SCF_F-box_component"/>
</dbReference>
<dbReference type="Gene3D" id="1.20.1280.50">
    <property type="match status" value="1"/>
</dbReference>
<dbReference type="InterPro" id="IPR006527">
    <property type="entry name" value="F-box-assoc_dom_typ1"/>
</dbReference>
<gene>
    <name evidence="2" type="ORF">RND81_12G020500</name>
</gene>
<dbReference type="EMBL" id="JBDFQZ010000012">
    <property type="protein sequence ID" value="KAK9671302.1"/>
    <property type="molecule type" value="Genomic_DNA"/>
</dbReference>